<dbReference type="InterPro" id="IPR000182">
    <property type="entry name" value="GNAT_dom"/>
</dbReference>
<keyword evidence="1 4" id="KW-0808">Transferase</keyword>
<evidence type="ECO:0000256" key="2">
    <source>
        <dbReference type="ARBA" id="ARBA00023315"/>
    </source>
</evidence>
<dbReference type="InterPro" id="IPR016181">
    <property type="entry name" value="Acyl_CoA_acyltransferase"/>
</dbReference>
<dbReference type="PROSITE" id="PS51186">
    <property type="entry name" value="GNAT"/>
    <property type="match status" value="1"/>
</dbReference>
<name>A0A2S5GKM6_9BURK</name>
<dbReference type="Proteomes" id="UP000239990">
    <property type="component" value="Unassembled WGS sequence"/>
</dbReference>
<organism evidence="4 5">
    <name type="scientific">Achromobacter spanius</name>
    <dbReference type="NCBI Taxonomy" id="217203"/>
    <lineage>
        <taxon>Bacteria</taxon>
        <taxon>Pseudomonadati</taxon>
        <taxon>Pseudomonadota</taxon>
        <taxon>Betaproteobacteria</taxon>
        <taxon>Burkholderiales</taxon>
        <taxon>Alcaligenaceae</taxon>
        <taxon>Achromobacter</taxon>
    </lineage>
</organism>
<evidence type="ECO:0000259" key="3">
    <source>
        <dbReference type="PROSITE" id="PS51186"/>
    </source>
</evidence>
<dbReference type="PANTHER" id="PTHR43877">
    <property type="entry name" value="AMINOALKYLPHOSPHONATE N-ACETYLTRANSFERASE-RELATED-RELATED"/>
    <property type="match status" value="1"/>
</dbReference>
<dbReference type="AlphaFoldDB" id="A0A2S5GKM6"/>
<dbReference type="SUPFAM" id="SSF55729">
    <property type="entry name" value="Acyl-CoA N-acyltransferases (Nat)"/>
    <property type="match status" value="1"/>
</dbReference>
<dbReference type="NCBIfam" id="NF002959">
    <property type="entry name" value="PRK03624.1"/>
    <property type="match status" value="1"/>
</dbReference>
<dbReference type="Gene3D" id="3.40.630.30">
    <property type="match status" value="1"/>
</dbReference>
<dbReference type="GO" id="GO:0016747">
    <property type="term" value="F:acyltransferase activity, transferring groups other than amino-acyl groups"/>
    <property type="evidence" value="ECO:0007669"/>
    <property type="project" value="InterPro"/>
</dbReference>
<evidence type="ECO:0000256" key="1">
    <source>
        <dbReference type="ARBA" id="ARBA00022679"/>
    </source>
</evidence>
<evidence type="ECO:0000313" key="4">
    <source>
        <dbReference type="EMBL" id="PPA73423.1"/>
    </source>
</evidence>
<dbReference type="Pfam" id="PF00583">
    <property type="entry name" value="Acetyltransf_1"/>
    <property type="match status" value="1"/>
</dbReference>
<comment type="caution">
    <text evidence="4">The sequence shown here is derived from an EMBL/GenBank/DDBJ whole genome shotgun (WGS) entry which is preliminary data.</text>
</comment>
<dbReference type="CDD" id="cd04301">
    <property type="entry name" value="NAT_SF"/>
    <property type="match status" value="1"/>
</dbReference>
<accession>A0A2S5GKM6</accession>
<protein>
    <submittedName>
        <fullName evidence="4">GNAT family acetyltransferase</fullName>
    </submittedName>
</protein>
<evidence type="ECO:0000313" key="5">
    <source>
        <dbReference type="Proteomes" id="UP000239990"/>
    </source>
</evidence>
<dbReference type="EMBL" id="PREU01000015">
    <property type="protein sequence ID" value="PPA73423.1"/>
    <property type="molecule type" value="Genomic_DNA"/>
</dbReference>
<proteinExistence type="predicted"/>
<dbReference type="RefSeq" id="WP_104145397.1">
    <property type="nucleotide sequence ID" value="NZ_PREU01000015.1"/>
</dbReference>
<dbReference type="OrthoDB" id="1821130at2"/>
<sequence>MTCDSLAIRPYQPADEAALIQLWRDCGLTRPWNDPAKDIARKLTVQPELFLVGEIRGVIVATLMGGYDGHRAWINYLAVAPAHQRRGYATELMRAVEAKLLQMGCPKINLLIRSGNVAVQGFYKSLGFELDEVISMGKRLIPDR</sequence>
<feature type="domain" description="N-acetyltransferase" evidence="3">
    <location>
        <begin position="6"/>
        <end position="144"/>
    </location>
</feature>
<keyword evidence="2" id="KW-0012">Acyltransferase</keyword>
<dbReference type="InterPro" id="IPR050832">
    <property type="entry name" value="Bact_Acetyltransf"/>
</dbReference>
<reference evidence="4 5" key="1">
    <citation type="submission" date="2018-02" db="EMBL/GenBank/DDBJ databases">
        <title>Draft Genome of Achromobacter spanius stain 6.</title>
        <authorList>
            <person name="Gunasekera T.S."/>
            <person name="Radwan O."/>
            <person name="Ruiz O.N."/>
        </authorList>
    </citation>
    <scope>NUCLEOTIDE SEQUENCE [LARGE SCALE GENOMIC DNA]</scope>
    <source>
        <strain evidence="4 5">6</strain>
    </source>
</reference>
<gene>
    <name evidence="4" type="ORF">C4E15_25735</name>
</gene>